<dbReference type="Pfam" id="PF14248">
    <property type="entry name" value="DUF4345"/>
    <property type="match status" value="1"/>
</dbReference>
<dbReference type="EMBL" id="JABEZU010000004">
    <property type="protein sequence ID" value="NOV98426.1"/>
    <property type="molecule type" value="Genomic_DNA"/>
</dbReference>
<feature type="transmembrane region" description="Helical" evidence="1">
    <location>
        <begin position="44"/>
        <end position="63"/>
    </location>
</feature>
<feature type="transmembrane region" description="Helical" evidence="1">
    <location>
        <begin position="100"/>
        <end position="120"/>
    </location>
</feature>
<evidence type="ECO:0000256" key="1">
    <source>
        <dbReference type="SAM" id="Phobius"/>
    </source>
</evidence>
<comment type="caution">
    <text evidence="2">The sequence shown here is derived from an EMBL/GenBank/DDBJ whole genome shotgun (WGS) entry which is preliminary data.</text>
</comment>
<gene>
    <name evidence="2" type="ORF">HDG69_003021</name>
</gene>
<name>A0ABX2A757_9MICO</name>
<keyword evidence="1" id="KW-1133">Transmembrane helix</keyword>
<protein>
    <recommendedName>
        <fullName evidence="4">DUF4345 domain-containing protein</fullName>
    </recommendedName>
</protein>
<organism evidence="2 3">
    <name type="scientific">Isoptericola halotolerans</name>
    <dbReference type="NCBI Taxonomy" id="300560"/>
    <lineage>
        <taxon>Bacteria</taxon>
        <taxon>Bacillati</taxon>
        <taxon>Actinomycetota</taxon>
        <taxon>Actinomycetes</taxon>
        <taxon>Micrococcales</taxon>
        <taxon>Promicromonosporaceae</taxon>
        <taxon>Isoptericola</taxon>
    </lineage>
</organism>
<evidence type="ECO:0000313" key="2">
    <source>
        <dbReference type="EMBL" id="NOV98426.1"/>
    </source>
</evidence>
<dbReference type="RefSeq" id="WP_171784663.1">
    <property type="nucleotide sequence ID" value="NZ_BAAAML010000003.1"/>
</dbReference>
<reference evidence="2 3" key="1">
    <citation type="submission" date="2020-05" db="EMBL/GenBank/DDBJ databases">
        <title>Genomic Encyclopedia of Type Strains, Phase III (KMG-III): the genomes of soil and plant-associated and newly described type strains.</title>
        <authorList>
            <person name="Whitman W."/>
        </authorList>
    </citation>
    <scope>NUCLEOTIDE SEQUENCE [LARGE SCALE GENOMIC DNA]</scope>
    <source>
        <strain evidence="2 3">KCTC 19046</strain>
    </source>
</reference>
<feature type="transmembrane region" description="Helical" evidence="1">
    <location>
        <begin position="75"/>
        <end position="94"/>
    </location>
</feature>
<evidence type="ECO:0000313" key="3">
    <source>
        <dbReference type="Proteomes" id="UP000757540"/>
    </source>
</evidence>
<dbReference type="InterPro" id="IPR025597">
    <property type="entry name" value="DUF4345"/>
</dbReference>
<proteinExistence type="predicted"/>
<keyword evidence="1" id="KW-0472">Membrane</keyword>
<keyword evidence="3" id="KW-1185">Reference proteome</keyword>
<sequence length="140" mass="14680">MKRALIVVLALLGTVSVASGLSGILLGPEFAPGGGPTTASVDSEYRFTNAFWLAGGIALWWSLRRPGERASTTRVVLAVAFLGGLARLVSVAAVGWPHPVFVGTLALELVVVPVIVWWHVRVFDGARRPGARTPVPDGSA</sequence>
<evidence type="ECO:0008006" key="4">
    <source>
        <dbReference type="Google" id="ProtNLM"/>
    </source>
</evidence>
<accession>A0ABX2A757</accession>
<dbReference type="Proteomes" id="UP000757540">
    <property type="component" value="Unassembled WGS sequence"/>
</dbReference>
<keyword evidence="1" id="KW-0812">Transmembrane</keyword>